<dbReference type="EMBL" id="LYBM01000054">
    <property type="protein sequence ID" value="ODA30280.1"/>
    <property type="molecule type" value="Genomic_DNA"/>
</dbReference>
<accession>A0A1C3EAP9</accession>
<evidence type="ECO:0000313" key="3">
    <source>
        <dbReference type="Proteomes" id="UP000094936"/>
    </source>
</evidence>
<evidence type="ECO:0000313" key="2">
    <source>
        <dbReference type="EMBL" id="ODA30280.1"/>
    </source>
</evidence>
<keyword evidence="3" id="KW-1185">Reference proteome</keyword>
<organism evidence="2 3">
    <name type="scientific">Veronia pacifica</name>
    <dbReference type="NCBI Taxonomy" id="1080227"/>
    <lineage>
        <taxon>Bacteria</taxon>
        <taxon>Pseudomonadati</taxon>
        <taxon>Pseudomonadota</taxon>
        <taxon>Gammaproteobacteria</taxon>
        <taxon>Vibrionales</taxon>
        <taxon>Vibrionaceae</taxon>
        <taxon>Veronia</taxon>
    </lineage>
</organism>
<protein>
    <recommendedName>
        <fullName evidence="4">Lipoprotein</fullName>
    </recommendedName>
</protein>
<name>A0A1C3EAP9_9GAMM</name>
<reference evidence="2 3" key="1">
    <citation type="submission" date="2016-05" db="EMBL/GenBank/DDBJ databases">
        <title>Genomic Taxonomy of the Vibrionaceae.</title>
        <authorList>
            <person name="Gomez-Gil B."/>
            <person name="Enciso-Ibarra J."/>
        </authorList>
    </citation>
    <scope>NUCLEOTIDE SEQUENCE [LARGE SCALE GENOMIC DNA]</scope>
    <source>
        <strain evidence="2 3">CAIM 1920</strain>
    </source>
</reference>
<dbReference type="Proteomes" id="UP000094936">
    <property type="component" value="Unassembled WGS sequence"/>
</dbReference>
<feature type="compositionally biased region" description="Basic and acidic residues" evidence="1">
    <location>
        <begin position="90"/>
        <end position="101"/>
    </location>
</feature>
<dbReference type="RefSeq" id="WP_068905192.1">
    <property type="nucleotide sequence ID" value="NZ_JBHUIF010000012.1"/>
</dbReference>
<proteinExistence type="predicted"/>
<gene>
    <name evidence="2" type="ORF">A8L45_20320</name>
</gene>
<evidence type="ECO:0000256" key="1">
    <source>
        <dbReference type="SAM" id="MobiDB-lite"/>
    </source>
</evidence>
<dbReference type="AlphaFoldDB" id="A0A1C3EAP9"/>
<sequence>MLLNKIARKSTLIVIALTPLIFGCSSSNGVKTDSSDKKMKKINSDLVASVPNEEAILNFLIRTGKVTEDMTEEQKRQAIREYVKGSNPQEKNKEKPPVINK</sequence>
<feature type="region of interest" description="Disordered" evidence="1">
    <location>
        <begin position="80"/>
        <end position="101"/>
    </location>
</feature>
<dbReference type="PROSITE" id="PS51257">
    <property type="entry name" value="PROKAR_LIPOPROTEIN"/>
    <property type="match status" value="1"/>
</dbReference>
<evidence type="ECO:0008006" key="4">
    <source>
        <dbReference type="Google" id="ProtNLM"/>
    </source>
</evidence>
<comment type="caution">
    <text evidence="2">The sequence shown here is derived from an EMBL/GenBank/DDBJ whole genome shotgun (WGS) entry which is preliminary data.</text>
</comment>